<dbReference type="Pfam" id="PF13274">
    <property type="entry name" value="SocA_Panacea"/>
    <property type="match status" value="1"/>
</dbReference>
<proteinExistence type="predicted"/>
<organism evidence="2">
    <name type="scientific">uncultured Caudovirales phage</name>
    <dbReference type="NCBI Taxonomy" id="2100421"/>
    <lineage>
        <taxon>Viruses</taxon>
        <taxon>Duplodnaviria</taxon>
        <taxon>Heunggongvirae</taxon>
        <taxon>Uroviricota</taxon>
        <taxon>Caudoviricetes</taxon>
        <taxon>Peduoviridae</taxon>
        <taxon>Maltschvirus</taxon>
        <taxon>Maltschvirus maltsch</taxon>
    </lineage>
</organism>
<name>A0A6J5LED6_9CAUD</name>
<evidence type="ECO:0000259" key="1">
    <source>
        <dbReference type="Pfam" id="PF13274"/>
    </source>
</evidence>
<evidence type="ECO:0000313" key="2">
    <source>
        <dbReference type="EMBL" id="CAB4133038.1"/>
    </source>
</evidence>
<dbReference type="EMBL" id="LR796271">
    <property type="protein sequence ID" value="CAB4133038.1"/>
    <property type="molecule type" value="Genomic_DNA"/>
</dbReference>
<sequence>MMSIKNLFNERRTAQAAAFLLHSAGGELPLIKLMKLLYLAERTSLHEYGEPITGDKLVSMPHGPVLSKTYDHINGASLSCRGGWDTWVADRAEHMVALRDASMIRAPKTDLIELSESDIEVLSKTWSDFGHWDQWRLVEYTHNNLAEWEDPDGSSFPITYDRLFEVLGFSKEQADALISRLTEQANLNTVNG</sequence>
<reference evidence="2" key="1">
    <citation type="submission" date="2020-04" db="EMBL/GenBank/DDBJ databases">
        <authorList>
            <person name="Chiriac C."/>
            <person name="Salcher M."/>
            <person name="Ghai R."/>
            <person name="Kavagutti S V."/>
        </authorList>
    </citation>
    <scope>NUCLEOTIDE SEQUENCE</scope>
</reference>
<dbReference type="InterPro" id="IPR025272">
    <property type="entry name" value="SocA_Panacea"/>
</dbReference>
<protein>
    <submittedName>
        <fullName evidence="2">GepA Uncharacterized phage-associated protein</fullName>
    </submittedName>
</protein>
<feature type="domain" description="Antitoxin SocA-like Panacea" evidence="1">
    <location>
        <begin position="33"/>
        <end position="148"/>
    </location>
</feature>
<gene>
    <name evidence="2" type="ORF">UFOVP140_22</name>
</gene>
<accession>A0A6J5LED6</accession>